<accession>A0ABY9K1N1</accession>
<evidence type="ECO:0000313" key="2">
    <source>
        <dbReference type="Proteomes" id="UP001197974"/>
    </source>
</evidence>
<proteinExistence type="predicted"/>
<dbReference type="EMBL" id="CP129015">
    <property type="protein sequence ID" value="WLR44523.1"/>
    <property type="molecule type" value="Genomic_DNA"/>
</dbReference>
<dbReference type="RefSeq" id="WP_226540818.1">
    <property type="nucleotide sequence ID" value="NZ_CP129015.1"/>
</dbReference>
<dbReference type="Proteomes" id="UP001197974">
    <property type="component" value="Plasmid unnamed2"/>
</dbReference>
<name>A0ABY9K1N1_9BACI</name>
<geneLocation type="plasmid" evidence="1 2">
    <name>unnamed2</name>
</geneLocation>
<organism evidence="1 2">
    <name type="scientific">Bacillus carboniphilus</name>
    <dbReference type="NCBI Taxonomy" id="86663"/>
    <lineage>
        <taxon>Bacteria</taxon>
        <taxon>Bacillati</taxon>
        <taxon>Bacillota</taxon>
        <taxon>Bacilli</taxon>
        <taxon>Bacillales</taxon>
        <taxon>Bacillaceae</taxon>
        <taxon>Bacillus</taxon>
    </lineage>
</organism>
<sequence length="82" mass="9896">MDRHVRYRKKKRSIYTVLDGFYWIDFHWDLKEVQEFDKLWQTGIEQKVSSQTLILQLAAHFDRSQEEVALLVMDRALKGRIA</sequence>
<evidence type="ECO:0000313" key="1">
    <source>
        <dbReference type="EMBL" id="WLR44523.1"/>
    </source>
</evidence>
<reference evidence="1 2" key="1">
    <citation type="submission" date="2023-06" db="EMBL/GenBank/DDBJ databases">
        <title>Five Gram-positive bacteria isolated from mangrove sediments in Shenzhen, Guangdong, China.</title>
        <authorList>
            <person name="Yu S."/>
            <person name="Zheng W."/>
            <person name="Huang Y."/>
        </authorList>
    </citation>
    <scope>NUCLEOTIDE SEQUENCE [LARGE SCALE GENOMIC DNA]</scope>
    <source>
        <strain evidence="1 2">SaN35-3</strain>
        <plasmid evidence="1 2">unnamed2</plasmid>
    </source>
</reference>
<gene>
    <name evidence="1" type="ORF">LC087_19340</name>
</gene>
<protein>
    <submittedName>
        <fullName evidence="1">Uncharacterized protein</fullName>
    </submittedName>
</protein>
<keyword evidence="1" id="KW-0614">Plasmid</keyword>
<keyword evidence="2" id="KW-1185">Reference proteome</keyword>